<proteinExistence type="predicted"/>
<dbReference type="PANTHER" id="PTHR45947">
    <property type="entry name" value="SULFOQUINOVOSYL TRANSFERASE SQD2"/>
    <property type="match status" value="1"/>
</dbReference>
<dbReference type="PANTHER" id="PTHR45947:SF3">
    <property type="entry name" value="SULFOQUINOVOSYL TRANSFERASE SQD2"/>
    <property type="match status" value="1"/>
</dbReference>
<evidence type="ECO:0000256" key="1">
    <source>
        <dbReference type="ARBA" id="ARBA00021292"/>
    </source>
</evidence>
<dbReference type="InterPro" id="IPR050194">
    <property type="entry name" value="Glycosyltransferase_grp1"/>
</dbReference>
<dbReference type="Pfam" id="PF13579">
    <property type="entry name" value="Glyco_trans_4_4"/>
    <property type="match status" value="1"/>
</dbReference>
<gene>
    <name evidence="5" type="ORF">A2T55_16360</name>
</gene>
<accession>A0A144MIN3</accession>
<protein>
    <recommendedName>
        <fullName evidence="1">D-inositol 3-phosphate glycosyltransferase</fullName>
    </recommendedName>
</protein>
<sequence>MHITDCYHGGVGRAINDMVANAPHLNHVFAFHGDDTPPSGLFSREIKVTGNVLSRMRRFSRLLRDSDASIAHVHSSWAGGFIRAGRNPRLPLIYQPHCYKFVDPALPRAQAVAIRLIERLLLSNTSATVVLSPAERMAAEEIGAKPTFYVPNVPSVPRGTVDAEAAPRRRVIMVGRVSHQKDPEFFEQVVRQCESEINDVEAVWVGDGDPEMVSFLRHAGVRVTGWMGTTELADLLSEGGVYIHSARYEGLPLSVLDAVQRGLPVALRRIPSLRGVLEERQFDTPKQLAAEAVRLLNDVSAYRLSIQRTLPWLEEHSNAQQQQSLRRLYDSFAAFQED</sequence>
<dbReference type="KEGG" id="bly:A2T55_16360"/>
<evidence type="ECO:0000313" key="6">
    <source>
        <dbReference type="Proteomes" id="UP000075950"/>
    </source>
</evidence>
<dbReference type="Proteomes" id="UP000075950">
    <property type="component" value="Chromosome"/>
</dbReference>
<keyword evidence="2" id="KW-0328">Glycosyltransferase</keyword>
<name>A0A144MIN3_BRELN</name>
<dbReference type="Gene3D" id="3.40.50.2000">
    <property type="entry name" value="Glycogen Phosphorylase B"/>
    <property type="match status" value="2"/>
</dbReference>
<dbReference type="InterPro" id="IPR028098">
    <property type="entry name" value="Glyco_trans_4-like_N"/>
</dbReference>
<reference evidence="6" key="1">
    <citation type="submission" date="2016-03" db="EMBL/GenBank/DDBJ databases">
        <authorList>
            <person name="Ploux O."/>
        </authorList>
    </citation>
    <scope>NUCLEOTIDE SEQUENCE [LARGE SCALE GENOMIC DNA]</scope>
    <source>
        <strain evidence="6">BS258</strain>
    </source>
</reference>
<dbReference type="EMBL" id="CP014869">
    <property type="protein sequence ID" value="AMT95088.1"/>
    <property type="molecule type" value="Genomic_DNA"/>
</dbReference>
<organism evidence="5 6">
    <name type="scientific">Brevibacterium linens</name>
    <dbReference type="NCBI Taxonomy" id="1703"/>
    <lineage>
        <taxon>Bacteria</taxon>
        <taxon>Bacillati</taxon>
        <taxon>Actinomycetota</taxon>
        <taxon>Actinomycetes</taxon>
        <taxon>Micrococcales</taxon>
        <taxon>Brevibacteriaceae</taxon>
        <taxon>Brevibacterium</taxon>
    </lineage>
</organism>
<dbReference type="SUPFAM" id="SSF53756">
    <property type="entry name" value="UDP-Glycosyltransferase/glycogen phosphorylase"/>
    <property type="match status" value="1"/>
</dbReference>
<dbReference type="Pfam" id="PF13692">
    <property type="entry name" value="Glyco_trans_1_4"/>
    <property type="match status" value="1"/>
</dbReference>
<feature type="domain" description="Glycosyltransferase subfamily 4-like N-terminal" evidence="4">
    <location>
        <begin position="40"/>
        <end position="152"/>
    </location>
</feature>
<dbReference type="GO" id="GO:1901137">
    <property type="term" value="P:carbohydrate derivative biosynthetic process"/>
    <property type="evidence" value="ECO:0007669"/>
    <property type="project" value="UniProtKB-ARBA"/>
</dbReference>
<keyword evidence="3" id="KW-0808">Transferase</keyword>
<evidence type="ECO:0000259" key="4">
    <source>
        <dbReference type="Pfam" id="PF13579"/>
    </source>
</evidence>
<evidence type="ECO:0000313" key="5">
    <source>
        <dbReference type="EMBL" id="AMT95088.1"/>
    </source>
</evidence>
<dbReference type="AlphaFoldDB" id="A0A144MIN3"/>
<evidence type="ECO:0000256" key="3">
    <source>
        <dbReference type="ARBA" id="ARBA00022679"/>
    </source>
</evidence>
<dbReference type="CDD" id="cd03801">
    <property type="entry name" value="GT4_PimA-like"/>
    <property type="match status" value="1"/>
</dbReference>
<dbReference type="GO" id="GO:0016758">
    <property type="term" value="F:hexosyltransferase activity"/>
    <property type="evidence" value="ECO:0007669"/>
    <property type="project" value="TreeGrafter"/>
</dbReference>
<evidence type="ECO:0000256" key="2">
    <source>
        <dbReference type="ARBA" id="ARBA00022676"/>
    </source>
</evidence>